<dbReference type="EMBL" id="JAVREL010000036">
    <property type="protein sequence ID" value="MDT0347614.1"/>
    <property type="molecule type" value="Genomic_DNA"/>
</dbReference>
<proteinExistence type="predicted"/>
<name>A0ABU2N151_9ACTN</name>
<evidence type="ECO:0000313" key="3">
    <source>
        <dbReference type="Proteomes" id="UP001183246"/>
    </source>
</evidence>
<evidence type="ECO:0000313" key="2">
    <source>
        <dbReference type="EMBL" id="MDT0347614.1"/>
    </source>
</evidence>
<accession>A0ABU2N151</accession>
<evidence type="ECO:0000256" key="1">
    <source>
        <dbReference type="SAM" id="MobiDB-lite"/>
    </source>
</evidence>
<organism evidence="2 3">
    <name type="scientific">Streptomyces litchfieldiae</name>
    <dbReference type="NCBI Taxonomy" id="3075543"/>
    <lineage>
        <taxon>Bacteria</taxon>
        <taxon>Bacillati</taxon>
        <taxon>Actinomycetota</taxon>
        <taxon>Actinomycetes</taxon>
        <taxon>Kitasatosporales</taxon>
        <taxon>Streptomycetaceae</taxon>
        <taxon>Streptomyces</taxon>
    </lineage>
</organism>
<dbReference type="RefSeq" id="WP_311708737.1">
    <property type="nucleotide sequence ID" value="NZ_JAVREL010000036.1"/>
</dbReference>
<protein>
    <submittedName>
        <fullName evidence="2">Uncharacterized protein</fullName>
    </submittedName>
</protein>
<feature type="region of interest" description="Disordered" evidence="1">
    <location>
        <begin position="86"/>
        <end position="111"/>
    </location>
</feature>
<reference evidence="3" key="1">
    <citation type="submission" date="2023-07" db="EMBL/GenBank/DDBJ databases">
        <title>30 novel species of actinomycetes from the DSMZ collection.</title>
        <authorList>
            <person name="Nouioui I."/>
        </authorList>
    </citation>
    <scope>NUCLEOTIDE SEQUENCE [LARGE SCALE GENOMIC DNA]</scope>
    <source>
        <strain evidence="3">DSM 44938</strain>
    </source>
</reference>
<comment type="caution">
    <text evidence="2">The sequence shown here is derived from an EMBL/GenBank/DDBJ whole genome shotgun (WGS) entry which is preliminary data.</text>
</comment>
<keyword evidence="3" id="KW-1185">Reference proteome</keyword>
<gene>
    <name evidence="2" type="ORF">RM590_34385</name>
</gene>
<sequence length="111" mass="12213">MKPLGTRNLFFADLFLPGAPRCQALLTDDLDLDLPPKAEAMWAAALDWDRDQALRLIAAHALATEDGEEHRARRCVPCPDALVAQEPLRSTTPRNSRPCHRLADSMAPTGV</sequence>
<dbReference type="Proteomes" id="UP001183246">
    <property type="component" value="Unassembled WGS sequence"/>
</dbReference>